<reference evidence="7" key="1">
    <citation type="journal article" date="2019" name="Int. J. Syst. Evol. Microbiol.">
        <title>The Global Catalogue of Microorganisms (GCM) 10K type strain sequencing project: providing services to taxonomists for standard genome sequencing and annotation.</title>
        <authorList>
            <consortium name="The Broad Institute Genomics Platform"/>
            <consortium name="The Broad Institute Genome Sequencing Center for Infectious Disease"/>
            <person name="Wu L."/>
            <person name="Ma J."/>
        </authorList>
    </citation>
    <scope>NUCLEOTIDE SEQUENCE [LARGE SCALE GENOMIC DNA]</scope>
    <source>
        <strain evidence="7">JCM 17809</strain>
    </source>
</reference>
<organism evidence="6 7">
    <name type="scientific">Fodinibacter luteus</name>
    <dbReference type="NCBI Taxonomy" id="552064"/>
    <lineage>
        <taxon>Bacteria</taxon>
        <taxon>Bacillati</taxon>
        <taxon>Actinomycetota</taxon>
        <taxon>Actinomycetes</taxon>
        <taxon>Micrococcales</taxon>
        <taxon>Intrasporangiaceae</taxon>
        <taxon>Fodinibacter (ex Wang et al. 2009)</taxon>
    </lineage>
</organism>
<evidence type="ECO:0000256" key="2">
    <source>
        <dbReference type="ARBA" id="ARBA00029460"/>
    </source>
</evidence>
<dbReference type="Gene3D" id="3.40.50.150">
    <property type="entry name" value="Vaccinia Virus protein VP39"/>
    <property type="match status" value="1"/>
</dbReference>
<sequence length="266" mass="27234">MARGLARSRGEARDLVVDGLVTVGGAVVTRPARPVGPDDDLEVAVTGPRWVGRAAHKLASALASWGPEGLRVQGRRCVDVGASTGGFTQVLLAAGAALVVAVDVGHGQLAAEVAGDPRVDERSGTTVRGLTADDLGGPADVVVADLSFISLTLVLGDLAGLMGPGADLVVLVKPQFEVGRGRLNGQGVVTSGRDRTRAVLGVVDAVEAAGLHVHGLRASPISGSTGNTEYLLWARSDPSDTMSPDRVRDTVRAMTTETTTGGGRRR</sequence>
<dbReference type="Proteomes" id="UP001500945">
    <property type="component" value="Unassembled WGS sequence"/>
</dbReference>
<dbReference type="PANTHER" id="PTHR32319">
    <property type="entry name" value="BACTERIAL HEMOLYSIN-LIKE PROTEIN"/>
    <property type="match status" value="1"/>
</dbReference>
<accession>A0ABP8KSS8</accession>
<feature type="domain" description="RNA-binding S4" evidence="4">
    <location>
        <begin position="3"/>
        <end position="40"/>
    </location>
</feature>
<keyword evidence="1 3" id="KW-0694">RNA-binding</keyword>
<evidence type="ECO:0000256" key="3">
    <source>
        <dbReference type="PROSITE-ProRule" id="PRU00182"/>
    </source>
</evidence>
<comment type="similarity">
    <text evidence="2">Belongs to the TlyA family.</text>
</comment>
<keyword evidence="7" id="KW-1185">Reference proteome</keyword>
<dbReference type="SUPFAM" id="SSF53335">
    <property type="entry name" value="S-adenosyl-L-methionine-dependent methyltransferases"/>
    <property type="match status" value="1"/>
</dbReference>
<evidence type="ECO:0000259" key="5">
    <source>
        <dbReference type="Pfam" id="PF01728"/>
    </source>
</evidence>
<protein>
    <submittedName>
        <fullName evidence="6">Hemolysin</fullName>
    </submittedName>
</protein>
<dbReference type="PANTHER" id="PTHR32319:SF0">
    <property type="entry name" value="BACTERIAL HEMOLYSIN-LIKE PROTEIN"/>
    <property type="match status" value="1"/>
</dbReference>
<dbReference type="InterPro" id="IPR047048">
    <property type="entry name" value="TlyA"/>
</dbReference>
<dbReference type="InterPro" id="IPR002877">
    <property type="entry name" value="RNA_MeTrfase_FtsJ_dom"/>
</dbReference>
<dbReference type="Gene3D" id="3.10.290.10">
    <property type="entry name" value="RNA-binding S4 domain"/>
    <property type="match status" value="1"/>
</dbReference>
<dbReference type="CDD" id="cd00165">
    <property type="entry name" value="S4"/>
    <property type="match status" value="1"/>
</dbReference>
<feature type="domain" description="Ribosomal RNA methyltransferase FtsJ" evidence="5">
    <location>
        <begin position="50"/>
        <end position="235"/>
    </location>
</feature>
<dbReference type="Pfam" id="PF01728">
    <property type="entry name" value="FtsJ"/>
    <property type="match status" value="1"/>
</dbReference>
<dbReference type="SUPFAM" id="SSF55174">
    <property type="entry name" value="Alpha-L RNA-binding motif"/>
    <property type="match status" value="1"/>
</dbReference>
<dbReference type="PROSITE" id="PS50889">
    <property type="entry name" value="S4"/>
    <property type="match status" value="1"/>
</dbReference>
<evidence type="ECO:0000256" key="1">
    <source>
        <dbReference type="ARBA" id="ARBA00022884"/>
    </source>
</evidence>
<evidence type="ECO:0000259" key="4">
    <source>
        <dbReference type="Pfam" id="PF01479"/>
    </source>
</evidence>
<evidence type="ECO:0000313" key="7">
    <source>
        <dbReference type="Proteomes" id="UP001500945"/>
    </source>
</evidence>
<dbReference type="InterPro" id="IPR002942">
    <property type="entry name" value="S4_RNA-bd"/>
</dbReference>
<gene>
    <name evidence="6" type="ORF">GCM10023168_36780</name>
</gene>
<comment type="caution">
    <text evidence="6">The sequence shown here is derived from an EMBL/GenBank/DDBJ whole genome shotgun (WGS) entry which is preliminary data.</text>
</comment>
<dbReference type="EMBL" id="BAABGM010000031">
    <property type="protein sequence ID" value="GAA4413737.1"/>
    <property type="molecule type" value="Genomic_DNA"/>
</dbReference>
<dbReference type="InterPro" id="IPR029063">
    <property type="entry name" value="SAM-dependent_MTases_sf"/>
</dbReference>
<dbReference type="Pfam" id="PF01479">
    <property type="entry name" value="S4"/>
    <property type="match status" value="1"/>
</dbReference>
<proteinExistence type="inferred from homology"/>
<evidence type="ECO:0000313" key="6">
    <source>
        <dbReference type="EMBL" id="GAA4413737.1"/>
    </source>
</evidence>
<name>A0ABP8KSS8_9MICO</name>
<dbReference type="InterPro" id="IPR036986">
    <property type="entry name" value="S4_RNA-bd_sf"/>
</dbReference>